<evidence type="ECO:0000313" key="1">
    <source>
        <dbReference type="EMBL" id="CAB4143545.1"/>
    </source>
</evidence>
<organism evidence="1">
    <name type="scientific">uncultured Caudovirales phage</name>
    <dbReference type="NCBI Taxonomy" id="2100421"/>
    <lineage>
        <taxon>Viruses</taxon>
        <taxon>Duplodnaviria</taxon>
        <taxon>Heunggongvirae</taxon>
        <taxon>Uroviricota</taxon>
        <taxon>Caudoviricetes</taxon>
        <taxon>Peduoviridae</taxon>
        <taxon>Maltschvirus</taxon>
        <taxon>Maltschvirus maltsch</taxon>
    </lineage>
</organism>
<gene>
    <name evidence="1" type="ORF">UFOVP450_165</name>
</gene>
<dbReference type="EMBL" id="LR796421">
    <property type="protein sequence ID" value="CAB4143545.1"/>
    <property type="molecule type" value="Genomic_DNA"/>
</dbReference>
<protein>
    <submittedName>
        <fullName evidence="1">Uncharacterized protein</fullName>
    </submittedName>
</protein>
<reference evidence="1" key="1">
    <citation type="submission" date="2020-04" db="EMBL/GenBank/DDBJ databases">
        <authorList>
            <person name="Chiriac C."/>
            <person name="Salcher M."/>
            <person name="Ghai R."/>
            <person name="Kavagutti S V."/>
        </authorList>
    </citation>
    <scope>NUCLEOTIDE SEQUENCE</scope>
</reference>
<sequence length="101" mass="11449">MKLKPLVPLMEKKEAIASSPTTNLTLHFEKSFEAVGEEGTPEATFAISISSTGGKEFYRGVGDQAEADKINEGVKLELRRALRKFDKHVQYILDKYKYKQR</sequence>
<proteinExistence type="predicted"/>
<accession>A0A6J5M937</accession>
<name>A0A6J5M937_9CAUD</name>